<feature type="region of interest" description="Disordered" evidence="1">
    <location>
        <begin position="1"/>
        <end position="24"/>
    </location>
</feature>
<reference evidence="2 3" key="1">
    <citation type="journal article" date="2014" name="Genome Announc.">
        <title>Draft Genome Sequence of Lysobacter capsici AZ78, a Bacterium Antagonistic to Plant-Pathogenic Oomycetes.</title>
        <authorList>
            <person name="Puopolo G."/>
            <person name="Sonego P."/>
            <person name="Engelen K."/>
            <person name="Pertot I."/>
        </authorList>
    </citation>
    <scope>NUCLEOTIDE SEQUENCE [LARGE SCALE GENOMIC DNA]</scope>
    <source>
        <strain evidence="2 3">AZ78</strain>
    </source>
</reference>
<gene>
    <name evidence="2" type="ORF">AZ78_1319</name>
</gene>
<dbReference type="SUPFAM" id="SSF46785">
    <property type="entry name" value="Winged helix' DNA-binding domain"/>
    <property type="match status" value="1"/>
</dbReference>
<protein>
    <submittedName>
        <fullName evidence="2">Uncharacterized protein</fullName>
    </submittedName>
</protein>
<accession>A0A120AFZ5</accession>
<comment type="caution">
    <text evidence="2">The sequence shown here is derived from an EMBL/GenBank/DDBJ whole genome shotgun (WGS) entry which is preliminary data.</text>
</comment>
<sequence length="57" mass="6846">MDWSELDKNRKPGKDFIQQRPDPEYRRRNLLYVTPKGSQFIERLTTQVNKALEPKGR</sequence>
<dbReference type="AlphaFoldDB" id="A0A120AFZ5"/>
<evidence type="ECO:0000313" key="2">
    <source>
        <dbReference type="EMBL" id="KWS03770.1"/>
    </source>
</evidence>
<dbReference type="InterPro" id="IPR036390">
    <property type="entry name" value="WH_DNA-bd_sf"/>
</dbReference>
<evidence type="ECO:0000256" key="1">
    <source>
        <dbReference type="SAM" id="MobiDB-lite"/>
    </source>
</evidence>
<evidence type="ECO:0000313" key="3">
    <source>
        <dbReference type="Proteomes" id="UP000023435"/>
    </source>
</evidence>
<proteinExistence type="predicted"/>
<keyword evidence="3" id="KW-1185">Reference proteome</keyword>
<dbReference type="InterPro" id="IPR036388">
    <property type="entry name" value="WH-like_DNA-bd_sf"/>
</dbReference>
<dbReference type="EMBL" id="JAJA02000001">
    <property type="protein sequence ID" value="KWS03770.1"/>
    <property type="molecule type" value="Genomic_DNA"/>
</dbReference>
<dbReference type="Proteomes" id="UP000023435">
    <property type="component" value="Unassembled WGS sequence"/>
</dbReference>
<dbReference type="Gene3D" id="1.10.10.10">
    <property type="entry name" value="Winged helix-like DNA-binding domain superfamily/Winged helix DNA-binding domain"/>
    <property type="match status" value="1"/>
</dbReference>
<name>A0A120AFZ5_9GAMM</name>
<organism evidence="2 3">
    <name type="scientific">Lysobacter capsici AZ78</name>
    <dbReference type="NCBI Taxonomy" id="1444315"/>
    <lineage>
        <taxon>Bacteria</taxon>
        <taxon>Pseudomonadati</taxon>
        <taxon>Pseudomonadota</taxon>
        <taxon>Gammaproteobacteria</taxon>
        <taxon>Lysobacterales</taxon>
        <taxon>Lysobacteraceae</taxon>
        <taxon>Lysobacter</taxon>
    </lineage>
</organism>
<feature type="compositionally biased region" description="Basic and acidic residues" evidence="1">
    <location>
        <begin position="1"/>
        <end position="14"/>
    </location>
</feature>